<gene>
    <name evidence="1" type="primary">Fcan01_09889</name>
    <name evidence="1" type="ORF">NPIL_703991</name>
</gene>
<dbReference type="EMBL" id="BMAW01042029">
    <property type="protein sequence ID" value="GFS32036.1"/>
    <property type="molecule type" value="Genomic_DNA"/>
</dbReference>
<proteinExistence type="predicted"/>
<accession>A0A8X6JRJ9</accession>
<dbReference type="OrthoDB" id="6434182at2759"/>
<dbReference type="PANTHER" id="PTHR47331">
    <property type="entry name" value="PHD-TYPE DOMAIN-CONTAINING PROTEIN"/>
    <property type="match status" value="1"/>
</dbReference>
<comment type="caution">
    <text evidence="1">The sequence shown here is derived from an EMBL/GenBank/DDBJ whole genome shotgun (WGS) entry which is preliminary data.</text>
</comment>
<name>A0A8X6JRJ9_NEPPI</name>
<protein>
    <submittedName>
        <fullName evidence="1">Pro-Pol polyprotein</fullName>
    </submittedName>
</protein>
<evidence type="ECO:0000313" key="2">
    <source>
        <dbReference type="Proteomes" id="UP000887013"/>
    </source>
</evidence>
<dbReference type="PANTHER" id="PTHR47331:SF1">
    <property type="entry name" value="GAG-LIKE PROTEIN"/>
    <property type="match status" value="1"/>
</dbReference>
<dbReference type="Proteomes" id="UP000887013">
    <property type="component" value="Unassembled WGS sequence"/>
</dbReference>
<sequence length="215" mass="24521">MGRSSNYISSTLQSSATESIIMLTHSEKIEHFWDLELLGIKEPTEKTSREKEVVKFLNDSLSTDLDGRYMVKLPWIDNSSLPNNKNLAGKRLLATTSKLISSGRYSDYNSVLGSWEDEKIIEEILEGGREGRCHYLPHHGVFKEGSTTPLRPVFDATRLLWDRKEDLLFCDTSHTDTECEPMSRRNVLSCIQKVFDPIGFTRPVTIIPKLLLQET</sequence>
<dbReference type="AlphaFoldDB" id="A0A8X6JRJ9"/>
<keyword evidence="2" id="KW-1185">Reference proteome</keyword>
<reference evidence="1" key="1">
    <citation type="submission" date="2020-08" db="EMBL/GenBank/DDBJ databases">
        <title>Multicomponent nature underlies the extraordinary mechanical properties of spider dragline silk.</title>
        <authorList>
            <person name="Kono N."/>
            <person name="Nakamura H."/>
            <person name="Mori M."/>
            <person name="Yoshida Y."/>
            <person name="Ohtoshi R."/>
            <person name="Malay A.D."/>
            <person name="Moran D.A.P."/>
            <person name="Tomita M."/>
            <person name="Numata K."/>
            <person name="Arakawa K."/>
        </authorList>
    </citation>
    <scope>NUCLEOTIDE SEQUENCE</scope>
</reference>
<organism evidence="1 2">
    <name type="scientific">Nephila pilipes</name>
    <name type="common">Giant wood spider</name>
    <name type="synonym">Nephila maculata</name>
    <dbReference type="NCBI Taxonomy" id="299642"/>
    <lineage>
        <taxon>Eukaryota</taxon>
        <taxon>Metazoa</taxon>
        <taxon>Ecdysozoa</taxon>
        <taxon>Arthropoda</taxon>
        <taxon>Chelicerata</taxon>
        <taxon>Arachnida</taxon>
        <taxon>Araneae</taxon>
        <taxon>Araneomorphae</taxon>
        <taxon>Entelegynae</taxon>
        <taxon>Araneoidea</taxon>
        <taxon>Nephilidae</taxon>
        <taxon>Nephila</taxon>
    </lineage>
</organism>
<evidence type="ECO:0000313" key="1">
    <source>
        <dbReference type="EMBL" id="GFS32036.1"/>
    </source>
</evidence>